<feature type="coiled-coil region" evidence="1">
    <location>
        <begin position="435"/>
        <end position="472"/>
    </location>
</feature>
<comment type="caution">
    <text evidence="2">The sequence shown here is derived from an EMBL/GenBank/DDBJ whole genome shotgun (WGS) entry which is preliminary data.</text>
</comment>
<protein>
    <recommendedName>
        <fullName evidence="4">TMF family protein</fullName>
    </recommendedName>
</protein>
<name>A0ABW6ASH4_9BACT</name>
<proteinExistence type="predicted"/>
<keyword evidence="1" id="KW-0175">Coiled coil</keyword>
<evidence type="ECO:0008006" key="4">
    <source>
        <dbReference type="Google" id="ProtNLM"/>
    </source>
</evidence>
<dbReference type="InterPro" id="IPR011049">
    <property type="entry name" value="Serralysin-like_metalloprot_C"/>
</dbReference>
<reference evidence="3" key="1">
    <citation type="journal article" date="2019" name="Int. J. Syst. Evol. Microbiol.">
        <title>The Global Catalogue of Microorganisms (GCM) 10K type strain sequencing project: providing services to taxonomists for standard genome sequencing and annotation.</title>
        <authorList>
            <consortium name="The Broad Institute Genomics Platform"/>
            <consortium name="The Broad Institute Genome Sequencing Center for Infectious Disease"/>
            <person name="Wu L."/>
            <person name="Ma J."/>
        </authorList>
    </citation>
    <scope>NUCLEOTIDE SEQUENCE [LARGE SCALE GENOMIC DNA]</scope>
    <source>
        <strain evidence="3">KCTC 52490</strain>
    </source>
</reference>
<sequence length="473" mass="49667">MGIPNNNTSGSFNTTYGFIDNTGGATDFPPYTTGTGNTFMGANTGNYNTGSNNTAVGYDTGGWVISGSQNVFVGSGVSANWTYLQPRSSIGNSILGFQAGYKNQADYNVFMGWQSGFSNTTGIHNVFVGASTGYANTGGDNAFLGYQAGKVNTTGTDNTFLGSQAGWNNTEGSLNSFIGSYTGQANTTGRLNAFLGYATGSSNTTGGVNTFIGAFAGNANTTGKQNSFLGYSAGLTTTTGSNNTFVGYQAGQNVTTGSNNIIIGPFSGTAVTDGSDNVLMGYNSQAEDGLHNATAIGAGSRVAMSNALILGNQVNIGIGTSAPAARLEVVSASPDESGLRLTNLTSQSQPLQATDQFLTVNERGDVVKARYQLRINNPTEWSDKVFSPTYSLRPLSTLAAYVGQHGHLPGIPSAEEVAQKGLDLTKLNAMLLEKIEELTLYSIQLENKVNRLEDQQTEMNKLKRLVEQLLEKK</sequence>
<dbReference type="Gene3D" id="2.150.10.10">
    <property type="entry name" value="Serralysin-like metalloprotease, C-terminal"/>
    <property type="match status" value="1"/>
</dbReference>
<gene>
    <name evidence="2" type="ORF">ACFS25_26585</name>
</gene>
<evidence type="ECO:0000313" key="2">
    <source>
        <dbReference type="EMBL" id="MFD2937368.1"/>
    </source>
</evidence>
<accession>A0ABW6ASH4</accession>
<keyword evidence="3" id="KW-1185">Reference proteome</keyword>
<organism evidence="2 3">
    <name type="scientific">Spirosoma flavum</name>
    <dbReference type="NCBI Taxonomy" id="2048557"/>
    <lineage>
        <taxon>Bacteria</taxon>
        <taxon>Pseudomonadati</taxon>
        <taxon>Bacteroidota</taxon>
        <taxon>Cytophagia</taxon>
        <taxon>Cytophagales</taxon>
        <taxon>Cytophagaceae</taxon>
        <taxon>Spirosoma</taxon>
    </lineage>
</organism>
<dbReference type="EMBL" id="JBHUOM010000025">
    <property type="protein sequence ID" value="MFD2937368.1"/>
    <property type="molecule type" value="Genomic_DNA"/>
</dbReference>
<evidence type="ECO:0000256" key="1">
    <source>
        <dbReference type="SAM" id="Coils"/>
    </source>
</evidence>
<evidence type="ECO:0000313" key="3">
    <source>
        <dbReference type="Proteomes" id="UP001597512"/>
    </source>
</evidence>
<dbReference type="Proteomes" id="UP001597512">
    <property type="component" value="Unassembled WGS sequence"/>
</dbReference>